<evidence type="ECO:0000256" key="4">
    <source>
        <dbReference type="ARBA" id="ARBA00022741"/>
    </source>
</evidence>
<organism evidence="11 12">
    <name type="scientific">Theobroma cacao</name>
    <name type="common">Cacao</name>
    <name type="synonym">Cocoa</name>
    <dbReference type="NCBI Taxonomy" id="3641"/>
    <lineage>
        <taxon>Eukaryota</taxon>
        <taxon>Viridiplantae</taxon>
        <taxon>Streptophyta</taxon>
        <taxon>Embryophyta</taxon>
        <taxon>Tracheophyta</taxon>
        <taxon>Spermatophyta</taxon>
        <taxon>Magnoliopsida</taxon>
        <taxon>eudicotyledons</taxon>
        <taxon>Gunneridae</taxon>
        <taxon>Pentapetalae</taxon>
        <taxon>rosids</taxon>
        <taxon>malvids</taxon>
        <taxon>Malvales</taxon>
        <taxon>Malvaceae</taxon>
        <taxon>Byttnerioideae</taxon>
        <taxon>Theobroma</taxon>
    </lineage>
</organism>
<keyword evidence="4" id="KW-0547">Nucleotide-binding</keyword>
<dbReference type="InterPro" id="IPR057135">
    <property type="entry name" value="At4g27190-like_LRR"/>
</dbReference>
<dbReference type="InterPro" id="IPR027417">
    <property type="entry name" value="P-loop_NTPase"/>
</dbReference>
<evidence type="ECO:0000256" key="1">
    <source>
        <dbReference type="ARBA" id="ARBA00004123"/>
    </source>
</evidence>
<dbReference type="GO" id="GO:0043565">
    <property type="term" value="F:sequence-specific DNA binding"/>
    <property type="evidence" value="ECO:0007669"/>
    <property type="project" value="InterPro"/>
</dbReference>
<dbReference type="PANTHER" id="PTHR33463">
    <property type="entry name" value="NB-ARC DOMAIN-CONTAINING PROTEIN-RELATED"/>
    <property type="match status" value="1"/>
</dbReference>
<keyword evidence="3" id="KW-0677">Repeat</keyword>
<evidence type="ECO:0000256" key="6">
    <source>
        <dbReference type="ARBA" id="ARBA00023015"/>
    </source>
</evidence>
<feature type="domain" description="WRKY" evidence="10">
    <location>
        <begin position="213"/>
        <end position="276"/>
    </location>
</feature>
<keyword evidence="7" id="KW-0238">DNA-binding</keyword>
<evidence type="ECO:0000313" key="11">
    <source>
        <dbReference type="EMBL" id="EOX96991.1"/>
    </source>
</evidence>
<dbReference type="SMART" id="SM00774">
    <property type="entry name" value="WRKY"/>
    <property type="match status" value="1"/>
</dbReference>
<dbReference type="InterPro" id="IPR042197">
    <property type="entry name" value="Apaf_helical"/>
</dbReference>
<dbReference type="SUPFAM" id="SSF52058">
    <property type="entry name" value="L domain-like"/>
    <property type="match status" value="1"/>
</dbReference>
<dbReference type="Pfam" id="PF03106">
    <property type="entry name" value="WRKY"/>
    <property type="match status" value="1"/>
</dbReference>
<name>A0A061DY27_THECC</name>
<sequence>MLSSFKFINYLSSDTNVPAGFWLVFNHTCRTKNLYLLLLVFFHREMESLVQKNLRKELKRGMELARKLQLHLKASKEARELHRQILSSQGKALSMLNRRTFSMTKPHSIAHSPSAHNGSPHSDGFDLDFQQQEFKVKDASMKSETAESKSTIVASEVSKSPSFLCGSVQSKDSDYDFKDRELKVNEVSTKRKTMSSWTELVPSDTDLGLGEPLPDGYNWRKHGQTDIVGARYPRTYYRCAHLLTVGCLATKQVQRVDENPMIFSVTYSGKHTCNLASDVMPPRPPQILAHTDTACGVDGNDKQDSKSNLQSSVYNPHDQTCISSTELMSELPTFGLNLNVFPEESSESYPVWKDFHGYQVRKNWKLLNRKKDVLLLLSSYPMIMIDKFDSEKWITDVLAIMRDAKSTEKMLFGEKVAEYWDVIMRLHDLSGSLQKLLNVPLMNDIEGVLPGDIVENLYRPADADSRPLLEVEKIIISGKTSKSRGSPSHSEGAAIEAENELQPMPARCKIQIEETELSAKETVPEEIFDSAVDLAVCQILKCISRGDIRCITISGRDKKRVIEAIKHHQNIGSKFGYIIEFTVAEHQIVAKVHGVFHLQKGFCLGKYSDSVEYSDNLCSPGILLLMEDDYNKNMNLDHSTLPFSININKLLDQIHSDSRFIIFTSKIAADMEIRMEDHLLSWKLFFRIVGEGFLSPSIQQIAACMVKECRGNLLAIILMARSLKKVTDDVQLWELAAQRLTMLPPSQIEDIDNVLVNTLTFIWERMNNKTRHCIKLFTRYPEGLAIHRSSVIQRWIWDSLVDTYDEGTHILQSLVDAFLLNIVELNCVQLRREIYDVLVKLLIPQMHPLYLMQGGLRLIKPPKEEEWDAKEIHLMDNKLYDLPESPKCPSLFALYLQKNLDLMAVPSCFFTHMPLLQILDLSHTSIKSLPESLSSLVKLRELLLKGCELFIQLPSHVGKLKNLEKLDLDETQIIDLPVEIGHLSKLKILRVSFYGYVNCSKTWSQRDTIIHPGIISGLSELIELSIDVDPDDERWNATVKAVIEEACNLKTLRQLNLYLPSIEILWKRRTGSTSLLRYPLPRFRFTVGNHKQQVISRVPEEVEAHFNNGDKCLKFINGKDIPNEMRTVLNHSTAFFLEGHATAKSLSDFGIKNTRRLKFCLLTECNEVQTIIDCAEFSEEQTDALGNLQDLNIYYMKNLESIWKGPVHKNCLARLKFLALHKCPRLSTIFSPDLVANLANLEELIVEHCPQLTSLVSLIGHASSNSAPQPNCFLPSLKRISLLYVPNLVSISSGLRIAPELEKIGFYNCPKLKSLSTMEMSSDHLKGIKGESRWWEALEWKNSEWGNRLDYLHSIFSPLLKERDVKAQLVEEGIMHHAST</sequence>
<dbReference type="HOGENOM" id="CLU_005390_0_0_1"/>
<evidence type="ECO:0000313" key="12">
    <source>
        <dbReference type="Proteomes" id="UP000026915"/>
    </source>
</evidence>
<dbReference type="Gene3D" id="1.10.8.430">
    <property type="entry name" value="Helical domain of apoptotic protease-activating factors"/>
    <property type="match status" value="1"/>
</dbReference>
<evidence type="ECO:0000256" key="5">
    <source>
        <dbReference type="ARBA" id="ARBA00022821"/>
    </source>
</evidence>
<evidence type="ECO:0000256" key="7">
    <source>
        <dbReference type="ARBA" id="ARBA00023125"/>
    </source>
</evidence>
<dbReference type="InterPro" id="IPR003591">
    <property type="entry name" value="Leu-rich_rpt_typical-subtyp"/>
</dbReference>
<dbReference type="GO" id="GO:0003700">
    <property type="term" value="F:DNA-binding transcription factor activity"/>
    <property type="evidence" value="ECO:0007669"/>
    <property type="project" value="InterPro"/>
</dbReference>
<dbReference type="InterPro" id="IPR055414">
    <property type="entry name" value="LRR_R13L4/SHOC2-like"/>
</dbReference>
<reference evidence="11 12" key="1">
    <citation type="journal article" date="2013" name="Genome Biol.">
        <title>The genome sequence of the most widely cultivated cacao type and its use to identify candidate genes regulating pod color.</title>
        <authorList>
            <person name="Motamayor J.C."/>
            <person name="Mockaitis K."/>
            <person name="Schmutz J."/>
            <person name="Haiminen N."/>
            <person name="Iii D.L."/>
            <person name="Cornejo O."/>
            <person name="Findley S.D."/>
            <person name="Zheng P."/>
            <person name="Utro F."/>
            <person name="Royaert S."/>
            <person name="Saski C."/>
            <person name="Jenkins J."/>
            <person name="Podicheti R."/>
            <person name="Zhao M."/>
            <person name="Scheffler B.E."/>
            <person name="Stack J.C."/>
            <person name="Feltus F.A."/>
            <person name="Mustiga G.M."/>
            <person name="Amores F."/>
            <person name="Phillips W."/>
            <person name="Marelli J.P."/>
            <person name="May G.D."/>
            <person name="Shapiro H."/>
            <person name="Ma J."/>
            <person name="Bustamante C.D."/>
            <person name="Schnell R.J."/>
            <person name="Main D."/>
            <person name="Gilbert D."/>
            <person name="Parida L."/>
            <person name="Kuhn D.N."/>
        </authorList>
    </citation>
    <scope>NUCLEOTIDE SEQUENCE [LARGE SCALE GENOMIC DNA]</scope>
    <source>
        <strain evidence="12">cv. Matina 1-6</strain>
    </source>
</reference>
<dbReference type="InterPro" id="IPR003657">
    <property type="entry name" value="WRKY_dom"/>
</dbReference>
<proteinExistence type="predicted"/>
<evidence type="ECO:0000256" key="2">
    <source>
        <dbReference type="ARBA" id="ARBA00022614"/>
    </source>
</evidence>
<dbReference type="InterPro" id="IPR036576">
    <property type="entry name" value="WRKY_dom_sf"/>
</dbReference>
<keyword evidence="9" id="KW-0539">Nucleus</keyword>
<dbReference type="SUPFAM" id="SSF118290">
    <property type="entry name" value="WRKY DNA-binding domain"/>
    <property type="match status" value="1"/>
</dbReference>
<keyword evidence="12" id="KW-1185">Reference proteome</keyword>
<dbReference type="InterPro" id="IPR050905">
    <property type="entry name" value="Plant_NBS-LRR"/>
</dbReference>
<dbReference type="Gene3D" id="3.80.10.10">
    <property type="entry name" value="Ribonuclease Inhibitor"/>
    <property type="match status" value="2"/>
</dbReference>
<protein>
    <recommendedName>
        <fullName evidence="10">WRKY domain-containing protein</fullName>
    </recommendedName>
</protein>
<comment type="subcellular location">
    <subcellularLocation>
        <location evidence="1">Nucleus</location>
    </subcellularLocation>
</comment>
<keyword evidence="8" id="KW-0804">Transcription</keyword>
<dbReference type="Gramene" id="EOX96991">
    <property type="protein sequence ID" value="EOX96991"/>
    <property type="gene ID" value="TCM_006116"/>
</dbReference>
<dbReference type="eggNOG" id="KOG4658">
    <property type="taxonomic scope" value="Eukaryota"/>
</dbReference>
<dbReference type="PANTHER" id="PTHR33463:SF179">
    <property type="entry name" value="NB-ARC DOMAIN-CONTAINING PROTEIN"/>
    <property type="match status" value="1"/>
</dbReference>
<dbReference type="PROSITE" id="PS50811">
    <property type="entry name" value="WRKY"/>
    <property type="match status" value="1"/>
</dbReference>
<dbReference type="GO" id="GO:0000166">
    <property type="term" value="F:nucleotide binding"/>
    <property type="evidence" value="ECO:0007669"/>
    <property type="project" value="UniProtKB-KW"/>
</dbReference>
<dbReference type="InterPro" id="IPR032675">
    <property type="entry name" value="LRR_dom_sf"/>
</dbReference>
<dbReference type="EMBL" id="CM001880">
    <property type="protein sequence ID" value="EOX96991.1"/>
    <property type="molecule type" value="Genomic_DNA"/>
</dbReference>
<evidence type="ECO:0000256" key="9">
    <source>
        <dbReference type="ARBA" id="ARBA00023242"/>
    </source>
</evidence>
<evidence type="ECO:0000256" key="8">
    <source>
        <dbReference type="ARBA" id="ARBA00023163"/>
    </source>
</evidence>
<keyword evidence="5" id="KW-0611">Plant defense</keyword>
<gene>
    <name evidence="11" type="ORF">TCM_006116</name>
</gene>
<dbReference type="Pfam" id="PF23598">
    <property type="entry name" value="LRR_14"/>
    <property type="match status" value="1"/>
</dbReference>
<evidence type="ECO:0000259" key="10">
    <source>
        <dbReference type="PROSITE" id="PS50811"/>
    </source>
</evidence>
<dbReference type="GO" id="GO:0005634">
    <property type="term" value="C:nucleus"/>
    <property type="evidence" value="ECO:0007669"/>
    <property type="project" value="UniProtKB-SubCell"/>
</dbReference>
<dbReference type="InParanoid" id="A0A061DY27"/>
<accession>A0A061DY27</accession>
<keyword evidence="2" id="KW-0433">Leucine-rich repeat</keyword>
<dbReference type="Proteomes" id="UP000026915">
    <property type="component" value="Chromosome 2"/>
</dbReference>
<dbReference type="Gene3D" id="2.20.25.80">
    <property type="entry name" value="WRKY domain"/>
    <property type="match status" value="1"/>
</dbReference>
<dbReference type="SMART" id="SM00369">
    <property type="entry name" value="LRR_TYP"/>
    <property type="match status" value="2"/>
</dbReference>
<dbReference type="SUPFAM" id="SSF52540">
    <property type="entry name" value="P-loop containing nucleoside triphosphate hydrolases"/>
    <property type="match status" value="1"/>
</dbReference>
<dbReference type="GO" id="GO:0006952">
    <property type="term" value="P:defense response"/>
    <property type="evidence" value="ECO:0007669"/>
    <property type="project" value="UniProtKB-KW"/>
</dbReference>
<dbReference type="Pfam" id="PF23247">
    <property type="entry name" value="LRR_RPS2"/>
    <property type="match status" value="1"/>
</dbReference>
<evidence type="ECO:0000256" key="3">
    <source>
        <dbReference type="ARBA" id="ARBA00022737"/>
    </source>
</evidence>
<keyword evidence="6" id="KW-0805">Transcription regulation</keyword>